<sequence>MNISVSCQRLQRCINQIRIANSDSRKFVPERELHDITPRDVVRSVLADVTPSYHCDEVADFIVQGARKVFGILVLISYVGHINHFIRNDQLQSRHVDSLLPFSKDQLQKILDDEYTAELFYEKQWEFSVPVFSGRIMPRTLMRETILPYLSETPLAVGGYGSVRKIRIHPSHRPQGFGDDVEFVKKELEFNDTTYENEARVLATLQRLKHPNILQLVSCYTYNSNHYLISPFVPGETLRKYLEGPKPSDLSREEMYFSIAGLASAIWALHEFVQGDTESSHKGHHQDLWPENILVDGSRFILADFGLSSIKSMDESSRTPFKGRKGYCQAPECADLRPPYHEHETTRATDIFSLGCIITDLLIYLTRGSSGVKEFREAREFRMSPMCYSLYHRGDTCNDAVAAWLERAAREDGNKSMHEVVQIVGEMLRISPTARPKAATVTSQLYICTIKAFWEQFSKEFARFPYSPDALIEKARFLSWLGCQDVELYANPSGATTTLKTFESTIEILRQIREALQRIHDTSVNPDSRNFLEVRILNTQLLNMLSSERRSTSRSRLESILLANIKPGESGGIESTIKSLFGDSLITRRAETKHLVAKIEDTKLASTIDHPQMLSNAPRERRGFGRYTIAKIRQNDGGIKRVFIESIQYHDMLRKNKLLPRIHALGSLLSTNKNTNLQLRIPPFYGIHDNEAALCLDMLYEFPLEQDGDYSQIEPTSLHDLLQEREVHHFPSMEQRLRLGLNLAEALSAFHAVDWYHKDLTSFNVLFFPTSKIPPAERSNFPYLVGFRHSRSANDDFTEGPLQDRQHQRYHHPKYISRETHDFTRFRPQFDYYSLGILLLEVGFWSTIDVIMESNSGDNNYVFSDTLIRTKLPALSFYLGSKYADIVRQCLISPDSPSHEFDQRDA</sequence>
<gene>
    <name evidence="2" type="ORF">SUNI508_14043</name>
</gene>
<dbReference type="EMBL" id="JARVKF010000080">
    <property type="protein sequence ID" value="KAK9423247.1"/>
    <property type="molecule type" value="Genomic_DNA"/>
</dbReference>
<name>A0ABR2V8K9_9PEZI</name>
<dbReference type="PANTHER" id="PTHR37542">
    <property type="entry name" value="HELO DOMAIN-CONTAINING PROTEIN-RELATED"/>
    <property type="match status" value="1"/>
</dbReference>
<protein>
    <recommendedName>
        <fullName evidence="1">Protein kinase domain-containing protein</fullName>
    </recommendedName>
</protein>
<comment type="caution">
    <text evidence="2">The sequence shown here is derived from an EMBL/GenBank/DDBJ whole genome shotgun (WGS) entry which is preliminary data.</text>
</comment>
<dbReference type="PROSITE" id="PS50011">
    <property type="entry name" value="PROTEIN_KINASE_DOM"/>
    <property type="match status" value="2"/>
</dbReference>
<organism evidence="2 3">
    <name type="scientific">Seiridium unicorne</name>
    <dbReference type="NCBI Taxonomy" id="138068"/>
    <lineage>
        <taxon>Eukaryota</taxon>
        <taxon>Fungi</taxon>
        <taxon>Dikarya</taxon>
        <taxon>Ascomycota</taxon>
        <taxon>Pezizomycotina</taxon>
        <taxon>Sordariomycetes</taxon>
        <taxon>Xylariomycetidae</taxon>
        <taxon>Amphisphaeriales</taxon>
        <taxon>Sporocadaceae</taxon>
        <taxon>Seiridium</taxon>
    </lineage>
</organism>
<feature type="domain" description="Protein kinase" evidence="1">
    <location>
        <begin position="616"/>
        <end position="906"/>
    </location>
</feature>
<dbReference type="InterPro" id="IPR000719">
    <property type="entry name" value="Prot_kinase_dom"/>
</dbReference>
<dbReference type="InterPro" id="IPR056002">
    <property type="entry name" value="DUF7580"/>
</dbReference>
<reference evidence="2 3" key="1">
    <citation type="journal article" date="2024" name="J. Plant Pathol.">
        <title>Sequence and assembly of the genome of Seiridium unicorne, isolate CBS 538.82, causal agent of cypress canker disease.</title>
        <authorList>
            <person name="Scali E."/>
            <person name="Rocca G.D."/>
            <person name="Danti R."/>
            <person name="Garbelotto M."/>
            <person name="Barberini S."/>
            <person name="Baroncelli R."/>
            <person name="Emiliani G."/>
        </authorList>
    </citation>
    <scope>NUCLEOTIDE SEQUENCE [LARGE SCALE GENOMIC DNA]</scope>
    <source>
        <strain evidence="2 3">BM-138-508</strain>
    </source>
</reference>
<dbReference type="Gene3D" id="1.10.510.10">
    <property type="entry name" value="Transferase(Phosphotransferase) domain 1"/>
    <property type="match status" value="2"/>
</dbReference>
<dbReference type="Pfam" id="PF24476">
    <property type="entry name" value="DUF7580"/>
    <property type="match status" value="1"/>
</dbReference>
<evidence type="ECO:0000313" key="2">
    <source>
        <dbReference type="EMBL" id="KAK9423247.1"/>
    </source>
</evidence>
<dbReference type="Proteomes" id="UP001408356">
    <property type="component" value="Unassembled WGS sequence"/>
</dbReference>
<evidence type="ECO:0000313" key="3">
    <source>
        <dbReference type="Proteomes" id="UP001408356"/>
    </source>
</evidence>
<dbReference type="CDD" id="cd00180">
    <property type="entry name" value="PKc"/>
    <property type="match status" value="1"/>
</dbReference>
<accession>A0ABR2V8K9</accession>
<dbReference type="SUPFAM" id="SSF56112">
    <property type="entry name" value="Protein kinase-like (PK-like)"/>
    <property type="match status" value="2"/>
</dbReference>
<keyword evidence="3" id="KW-1185">Reference proteome</keyword>
<dbReference type="Pfam" id="PF00069">
    <property type="entry name" value="Pkinase"/>
    <property type="match status" value="1"/>
</dbReference>
<feature type="domain" description="Protein kinase" evidence="1">
    <location>
        <begin position="149"/>
        <end position="447"/>
    </location>
</feature>
<dbReference type="PANTHER" id="PTHR37542:SF3">
    <property type="entry name" value="PRION-INHIBITION AND PROPAGATION HELO DOMAIN-CONTAINING PROTEIN"/>
    <property type="match status" value="1"/>
</dbReference>
<proteinExistence type="predicted"/>
<dbReference type="InterPro" id="IPR011009">
    <property type="entry name" value="Kinase-like_dom_sf"/>
</dbReference>
<evidence type="ECO:0000259" key="1">
    <source>
        <dbReference type="PROSITE" id="PS50011"/>
    </source>
</evidence>